<sequence>MSGIFLFFTSCNSGNQKVYLEKERMDFAVRIKFVLPVS</sequence>
<proteinExistence type="predicted"/>
<dbReference type="AlphaFoldDB" id="A0A2P2NEU3"/>
<reference evidence="1" key="1">
    <citation type="submission" date="2018-02" db="EMBL/GenBank/DDBJ databases">
        <title>Rhizophora mucronata_Transcriptome.</title>
        <authorList>
            <person name="Meera S.P."/>
            <person name="Sreeshan A."/>
            <person name="Augustine A."/>
        </authorList>
    </citation>
    <scope>NUCLEOTIDE SEQUENCE</scope>
    <source>
        <tissue evidence="1">Leaf</tissue>
    </source>
</reference>
<dbReference type="EMBL" id="GGEC01060485">
    <property type="protein sequence ID" value="MBX40969.1"/>
    <property type="molecule type" value="Transcribed_RNA"/>
</dbReference>
<organism evidence="1">
    <name type="scientific">Rhizophora mucronata</name>
    <name type="common">Asiatic mangrove</name>
    <dbReference type="NCBI Taxonomy" id="61149"/>
    <lineage>
        <taxon>Eukaryota</taxon>
        <taxon>Viridiplantae</taxon>
        <taxon>Streptophyta</taxon>
        <taxon>Embryophyta</taxon>
        <taxon>Tracheophyta</taxon>
        <taxon>Spermatophyta</taxon>
        <taxon>Magnoliopsida</taxon>
        <taxon>eudicotyledons</taxon>
        <taxon>Gunneridae</taxon>
        <taxon>Pentapetalae</taxon>
        <taxon>rosids</taxon>
        <taxon>fabids</taxon>
        <taxon>Malpighiales</taxon>
        <taxon>Rhizophoraceae</taxon>
        <taxon>Rhizophora</taxon>
    </lineage>
</organism>
<accession>A0A2P2NEU3</accession>
<evidence type="ECO:0000313" key="1">
    <source>
        <dbReference type="EMBL" id="MBX40969.1"/>
    </source>
</evidence>
<protein>
    <submittedName>
        <fullName evidence="1">Uncharacterized protein</fullName>
    </submittedName>
</protein>
<name>A0A2P2NEU3_RHIMU</name>